<dbReference type="PANTHER" id="PTHR32196">
    <property type="entry name" value="ABC TRANSPORTER PERMEASE PROTEIN YPHD-RELATED-RELATED"/>
    <property type="match status" value="1"/>
</dbReference>
<dbReference type="CDD" id="cd06579">
    <property type="entry name" value="TM_PBP1_transp_AraH_like"/>
    <property type="match status" value="1"/>
</dbReference>
<keyword evidence="6 8" id="KW-1133">Transmembrane helix</keyword>
<feature type="transmembrane region" description="Helical" evidence="8">
    <location>
        <begin position="58"/>
        <end position="75"/>
    </location>
</feature>
<dbReference type="InterPro" id="IPR001851">
    <property type="entry name" value="ABC_transp_permease"/>
</dbReference>
<reference evidence="9" key="1">
    <citation type="journal article" date="2020" name="mSystems">
        <title>Genome- and Community-Level Interaction Insights into Carbon Utilization and Element Cycling Functions of Hydrothermarchaeota in Hydrothermal Sediment.</title>
        <authorList>
            <person name="Zhou Z."/>
            <person name="Liu Y."/>
            <person name="Xu W."/>
            <person name="Pan J."/>
            <person name="Luo Z.H."/>
            <person name="Li M."/>
        </authorList>
    </citation>
    <scope>NUCLEOTIDE SEQUENCE [LARGE SCALE GENOMIC DNA]</scope>
    <source>
        <strain evidence="9">HyVt-92</strain>
    </source>
</reference>
<keyword evidence="5 8" id="KW-0812">Transmembrane</keyword>
<feature type="transmembrane region" description="Helical" evidence="8">
    <location>
        <begin position="287"/>
        <end position="304"/>
    </location>
</feature>
<feature type="transmembrane region" description="Helical" evidence="8">
    <location>
        <begin position="31"/>
        <end position="51"/>
    </location>
</feature>
<keyword evidence="2" id="KW-0813">Transport</keyword>
<feature type="transmembrane region" description="Helical" evidence="8">
    <location>
        <begin position="205"/>
        <end position="224"/>
    </location>
</feature>
<organism evidence="9">
    <name type="scientific">Aerophobetes bacterium</name>
    <dbReference type="NCBI Taxonomy" id="2030807"/>
    <lineage>
        <taxon>Bacteria</taxon>
        <taxon>Candidatus Aerophobota</taxon>
    </lineage>
</organism>
<feature type="transmembrane region" description="Helical" evidence="8">
    <location>
        <begin position="260"/>
        <end position="281"/>
    </location>
</feature>
<dbReference type="AlphaFoldDB" id="A0A7V5LZ90"/>
<evidence type="ECO:0000256" key="3">
    <source>
        <dbReference type="ARBA" id="ARBA00022475"/>
    </source>
</evidence>
<feature type="transmembrane region" description="Helical" evidence="8">
    <location>
        <begin position="110"/>
        <end position="132"/>
    </location>
</feature>
<dbReference type="Pfam" id="PF02653">
    <property type="entry name" value="BPD_transp_2"/>
    <property type="match status" value="1"/>
</dbReference>
<dbReference type="Proteomes" id="UP000886070">
    <property type="component" value="Unassembled WGS sequence"/>
</dbReference>
<keyword evidence="4" id="KW-0997">Cell inner membrane</keyword>
<gene>
    <name evidence="9" type="ORF">ENL39_05505</name>
</gene>
<dbReference type="GO" id="GO:0005886">
    <property type="term" value="C:plasma membrane"/>
    <property type="evidence" value="ECO:0007669"/>
    <property type="project" value="UniProtKB-SubCell"/>
</dbReference>
<evidence type="ECO:0000256" key="1">
    <source>
        <dbReference type="ARBA" id="ARBA00004651"/>
    </source>
</evidence>
<dbReference type="EMBL" id="DRTT01000147">
    <property type="protein sequence ID" value="HHF98922.1"/>
    <property type="molecule type" value="Genomic_DNA"/>
</dbReference>
<feature type="transmembrane region" description="Helical" evidence="8">
    <location>
        <begin position="152"/>
        <end position="175"/>
    </location>
</feature>
<protein>
    <submittedName>
        <fullName evidence="9">ABC transporter permease</fullName>
    </submittedName>
</protein>
<comment type="caution">
    <text evidence="9">The sequence shown here is derived from an EMBL/GenBank/DDBJ whole genome shotgun (WGS) entry which is preliminary data.</text>
</comment>
<dbReference type="GO" id="GO:0022857">
    <property type="term" value="F:transmembrane transporter activity"/>
    <property type="evidence" value="ECO:0007669"/>
    <property type="project" value="InterPro"/>
</dbReference>
<dbReference type="PANTHER" id="PTHR32196:SF21">
    <property type="entry name" value="ABC TRANSPORTER PERMEASE PROTEIN YPHD-RELATED"/>
    <property type="match status" value="1"/>
</dbReference>
<evidence type="ECO:0000256" key="6">
    <source>
        <dbReference type="ARBA" id="ARBA00022989"/>
    </source>
</evidence>
<keyword evidence="7 8" id="KW-0472">Membrane</keyword>
<evidence type="ECO:0000256" key="8">
    <source>
        <dbReference type="SAM" id="Phobius"/>
    </source>
</evidence>
<proteinExistence type="predicted"/>
<keyword evidence="3" id="KW-1003">Cell membrane</keyword>
<accession>A0A7V5LZ90</accession>
<feature type="transmembrane region" description="Helical" evidence="8">
    <location>
        <begin position="81"/>
        <end position="103"/>
    </location>
</feature>
<evidence type="ECO:0000313" key="9">
    <source>
        <dbReference type="EMBL" id="HHF98922.1"/>
    </source>
</evidence>
<comment type="subcellular location">
    <subcellularLocation>
        <location evidence="1">Cell membrane</location>
        <topology evidence="1">Multi-pass membrane protein</topology>
    </subcellularLocation>
</comment>
<name>A0A7V5LZ90_UNCAE</name>
<evidence type="ECO:0000256" key="4">
    <source>
        <dbReference type="ARBA" id="ARBA00022519"/>
    </source>
</evidence>
<evidence type="ECO:0000256" key="7">
    <source>
        <dbReference type="ARBA" id="ARBA00023136"/>
    </source>
</evidence>
<evidence type="ECO:0000256" key="5">
    <source>
        <dbReference type="ARBA" id="ARBA00022692"/>
    </source>
</evidence>
<evidence type="ECO:0000256" key="2">
    <source>
        <dbReference type="ARBA" id="ARBA00022448"/>
    </source>
</evidence>
<sequence>MQLGLITIFFLILALFMITSPRVFLRPTIYLAFLSTIPFVGIMGLGLTIVLVSGEIDLSFPAVMAFSGYVCATVFSATGSLILGTIGGLASGAGIGLFNGVLIRKVGIPSIVVTLGMGFLIRGLVNVLSGGLGKSLTALMGNPLYHFLAGKAGGIIPVPALWFIALAIALWFILFRHKFGNYVLFAGDNEGAAWMMGINVDRTKTMVFVLMGTLAAFAGLIDSFRLLKWWPTMGEGYMLTTFATVFVGGTSMFGGEGSMLGTFIGAFLIGSLEAGIVAAGLSGFWTRLIYGLLILIAVTIHTLLRRGG</sequence>